<feature type="domain" description="3-hydroxyisobutyrate dehydrogenase-like NAD-binding" evidence="10">
    <location>
        <begin position="204"/>
        <end position="335"/>
    </location>
</feature>
<dbReference type="SUPFAM" id="SSF51735">
    <property type="entry name" value="NAD(P)-binding Rossmann-fold domains"/>
    <property type="match status" value="2"/>
</dbReference>
<dbReference type="PANTHER" id="PTHR22981:SF7">
    <property type="entry name" value="3-HYDROXYISOBUTYRATE DEHYDROGENASE, MITOCHONDRIAL"/>
    <property type="match status" value="1"/>
</dbReference>
<keyword evidence="12" id="KW-1185">Reference proteome</keyword>
<dbReference type="InterPro" id="IPR008927">
    <property type="entry name" value="6-PGluconate_DH-like_C_sf"/>
</dbReference>
<evidence type="ECO:0000259" key="10">
    <source>
        <dbReference type="Pfam" id="PF14833"/>
    </source>
</evidence>
<dbReference type="Gene3D" id="1.10.1040.10">
    <property type="entry name" value="N-(1-d-carboxylethyl)-l-norvaline Dehydrogenase, domain 2"/>
    <property type="match status" value="1"/>
</dbReference>
<dbReference type="GO" id="GO:0050661">
    <property type="term" value="F:NADP binding"/>
    <property type="evidence" value="ECO:0007669"/>
    <property type="project" value="InterPro"/>
</dbReference>
<dbReference type="EMBL" id="JAPEVG010000001">
    <property type="protein sequence ID" value="KAJ8502296.1"/>
    <property type="molecule type" value="Genomic_DNA"/>
</dbReference>
<evidence type="ECO:0000256" key="3">
    <source>
        <dbReference type="ARBA" id="ARBA00012991"/>
    </source>
</evidence>
<dbReference type="SUPFAM" id="SSF48179">
    <property type="entry name" value="6-phosphogluconate dehydrogenase C-terminal domain-like"/>
    <property type="match status" value="1"/>
</dbReference>
<evidence type="ECO:0000256" key="6">
    <source>
        <dbReference type="ARBA" id="ARBA00023027"/>
    </source>
</evidence>
<reference evidence="11" key="1">
    <citation type="submission" date="2022-11" db="EMBL/GenBank/DDBJ databases">
        <title>Genome Sequence of Cubamyces cubensis.</title>
        <authorList>
            <person name="Buettner E."/>
        </authorList>
    </citation>
    <scope>NUCLEOTIDE SEQUENCE</scope>
    <source>
        <strain evidence="11">MPL-01</strain>
    </source>
</reference>
<organism evidence="11 12">
    <name type="scientific">Trametes cubensis</name>
    <dbReference type="NCBI Taxonomy" id="1111947"/>
    <lineage>
        <taxon>Eukaryota</taxon>
        <taxon>Fungi</taxon>
        <taxon>Dikarya</taxon>
        <taxon>Basidiomycota</taxon>
        <taxon>Agaricomycotina</taxon>
        <taxon>Agaricomycetes</taxon>
        <taxon>Polyporales</taxon>
        <taxon>Polyporaceae</taxon>
        <taxon>Trametes</taxon>
    </lineage>
</organism>
<evidence type="ECO:0000256" key="4">
    <source>
        <dbReference type="ARBA" id="ARBA00022456"/>
    </source>
</evidence>
<evidence type="ECO:0000256" key="5">
    <source>
        <dbReference type="ARBA" id="ARBA00023002"/>
    </source>
</evidence>
<sequence>MRPTPRLLRAVASAAQRQNSVSFIGLGRMGSEMAYNLFSRTLVESNGAARFVVCDAREETSHAFVKNFVTQFPGAHVEVATTPAEALLASRTVVTMLPSSPHVRNVYVEEDGIVPALRSLPPDTARSTLCIDSTTLDVEVARTVASEVQKAGAAIVDAPVSGGVTGAKAATLSFLVGGPEHAFQRAHPHLLHMGKNVIYCGDSGAGLVAKICNNLILGVQQIVVAEAMLLGQKLGLDPKVLASVINSSTGACWASAVNNPAPSALPDKSPPCERDYEGGFATSLMLKDMGLATDLAESTGIPLPMGHAAEKIYADVVSEDPELSNKDFSSVYRYLRYTRGGCNVGNEDVEQEAERGPAALINEIARLENTLSRISSSIISTLVVLPLLLALALNEQHVSLTENQLPSFLIWYSHTLQAARLVHAGTDSVNIIQTPTVLRLPPGGLNTCSRALAGLLVPADGSERLVENLRIVDKYSVAPATTYLGSVFPEVLKQPKVEYRQANLTVATTVASCFEPPAGQDPYDYVFDFTGEIQWDRPEAVQITHTFKIARLIGLEAARRKVAAYVRIQHPFYNCKESGSHDEKEDVKPDGVMGTWWHEALRALGAIPDLNLVIVRTALPYGPYVNYLAVIPFTAVAACYGYLKQPMKAVNSPGKYPSHTVHVDDIAGAMWACAEWMAKVGRTEANAIAGEEIPFKNEKSKVDQVDGMVPHNQKVIAPLFNIEDDSKVTLVELGNVIASYFGTTFDFHNFVTNMAAKFRLEDVIEDINEVHVSTWTKMITTSNPPIPQTQFSSYMDVYNLKKHVVAFSADKIKNVIGYKLKRPYFNHETIGEMVEKLKAEHSWPNIDP</sequence>
<dbReference type="GO" id="GO:0006574">
    <property type="term" value="P:L-valine catabolic process"/>
    <property type="evidence" value="ECO:0007669"/>
    <property type="project" value="TreeGrafter"/>
</dbReference>
<evidence type="ECO:0000256" key="8">
    <source>
        <dbReference type="RuleBase" id="RU910714"/>
    </source>
</evidence>
<gene>
    <name evidence="11" type="ORF">ONZ51_g42</name>
</gene>
<dbReference type="InterPro" id="IPR002204">
    <property type="entry name" value="3-OH-isobutyrate_DH-rel_CS"/>
</dbReference>
<feature type="domain" description="6-phosphogluconate dehydrogenase NADP-binding" evidence="9">
    <location>
        <begin position="21"/>
        <end position="201"/>
    </location>
</feature>
<dbReference type="Pfam" id="PF14833">
    <property type="entry name" value="NAD_binding_11"/>
    <property type="match status" value="1"/>
</dbReference>
<dbReference type="GO" id="GO:0008442">
    <property type="term" value="F:3-hydroxyisobutyrate dehydrogenase activity"/>
    <property type="evidence" value="ECO:0007669"/>
    <property type="project" value="UniProtKB-EC"/>
</dbReference>
<keyword evidence="6 8" id="KW-0520">NAD</keyword>
<evidence type="ECO:0000256" key="7">
    <source>
        <dbReference type="ARBA" id="ARBA00049197"/>
    </source>
</evidence>
<dbReference type="PANTHER" id="PTHR22981">
    <property type="entry name" value="3-HYDROXYISOBUTYRATE DEHYDROGENASE-RELATED"/>
    <property type="match status" value="1"/>
</dbReference>
<comment type="pathway">
    <text evidence="1 8">Amino-acid degradation; L-valine degradation.</text>
</comment>
<name>A0AAD7U6K9_9APHY</name>
<comment type="similarity">
    <text evidence="2">Belongs to the HIBADH-related family. 3-hydroxyisobutyrate dehydrogenase subfamily.</text>
</comment>
<dbReference type="EC" id="1.1.1.31" evidence="3 8"/>
<evidence type="ECO:0000313" key="11">
    <source>
        <dbReference type="EMBL" id="KAJ8502296.1"/>
    </source>
</evidence>
<accession>A0AAD7U6K9</accession>
<keyword evidence="5 8" id="KW-0560">Oxidoreductase</keyword>
<dbReference type="GO" id="GO:0051287">
    <property type="term" value="F:NAD binding"/>
    <property type="evidence" value="ECO:0007669"/>
    <property type="project" value="InterPro"/>
</dbReference>
<dbReference type="InterPro" id="IPR013328">
    <property type="entry name" value="6PGD_dom2"/>
</dbReference>
<comment type="caution">
    <text evidence="11">The sequence shown here is derived from an EMBL/GenBank/DDBJ whole genome shotgun (WGS) entry which is preliminary data.</text>
</comment>
<dbReference type="PROSITE" id="PS00895">
    <property type="entry name" value="3_HYDROXYISOBUT_DH"/>
    <property type="match status" value="1"/>
</dbReference>
<evidence type="ECO:0000256" key="1">
    <source>
        <dbReference type="ARBA" id="ARBA00005109"/>
    </source>
</evidence>
<dbReference type="Pfam" id="PF03446">
    <property type="entry name" value="NAD_binding_2"/>
    <property type="match status" value="1"/>
</dbReference>
<dbReference type="GO" id="GO:0005739">
    <property type="term" value="C:mitochondrion"/>
    <property type="evidence" value="ECO:0007669"/>
    <property type="project" value="TreeGrafter"/>
</dbReference>
<dbReference type="FunFam" id="1.10.1040.10:FF:000006">
    <property type="entry name" value="3-hydroxyisobutyrate dehydrogenase"/>
    <property type="match status" value="1"/>
</dbReference>
<dbReference type="InterPro" id="IPR029154">
    <property type="entry name" value="HIBADH-like_NADP-bd"/>
</dbReference>
<dbReference type="AlphaFoldDB" id="A0AAD7U6K9"/>
<dbReference type="Proteomes" id="UP001215151">
    <property type="component" value="Unassembled WGS sequence"/>
</dbReference>
<comment type="catalytic activity">
    <reaction evidence="7 8">
        <text>3-hydroxy-2-methylpropanoate + NAD(+) = 2-methyl-3-oxopropanoate + NADH + H(+)</text>
        <dbReference type="Rhea" id="RHEA:17681"/>
        <dbReference type="ChEBI" id="CHEBI:11805"/>
        <dbReference type="ChEBI" id="CHEBI:15378"/>
        <dbReference type="ChEBI" id="CHEBI:57540"/>
        <dbReference type="ChEBI" id="CHEBI:57700"/>
        <dbReference type="ChEBI" id="CHEBI:57945"/>
        <dbReference type="EC" id="1.1.1.31"/>
    </reaction>
</comment>
<dbReference type="NCBIfam" id="TIGR01692">
    <property type="entry name" value="HIBADH"/>
    <property type="match status" value="1"/>
</dbReference>
<dbReference type="InterPro" id="IPR011548">
    <property type="entry name" value="HIBADH"/>
</dbReference>
<dbReference type="InterPro" id="IPR006115">
    <property type="entry name" value="6PGDH_NADP-bd"/>
</dbReference>
<dbReference type="Gene3D" id="3.40.50.720">
    <property type="entry name" value="NAD(P)-binding Rossmann-like Domain"/>
    <property type="match status" value="2"/>
</dbReference>
<proteinExistence type="inferred from homology"/>
<dbReference type="InterPro" id="IPR036291">
    <property type="entry name" value="NAD(P)-bd_dom_sf"/>
</dbReference>
<evidence type="ECO:0000313" key="12">
    <source>
        <dbReference type="Proteomes" id="UP001215151"/>
    </source>
</evidence>
<keyword evidence="4 8" id="KW-0101">Branched-chain amino acid catabolism</keyword>
<protein>
    <recommendedName>
        <fullName evidence="3 8">3-hydroxyisobutyrate dehydrogenase</fullName>
        <shortName evidence="8">HIBADH</shortName>
        <ecNumber evidence="3 8">1.1.1.31</ecNumber>
    </recommendedName>
</protein>
<evidence type="ECO:0000259" key="9">
    <source>
        <dbReference type="Pfam" id="PF03446"/>
    </source>
</evidence>
<evidence type="ECO:0000256" key="2">
    <source>
        <dbReference type="ARBA" id="ARBA00006013"/>
    </source>
</evidence>